<dbReference type="Proteomes" id="UP001255856">
    <property type="component" value="Unassembled WGS sequence"/>
</dbReference>
<feature type="compositionally biased region" description="Low complexity" evidence="1">
    <location>
        <begin position="81"/>
        <end position="92"/>
    </location>
</feature>
<accession>A0AAD9ILY0</accession>
<name>A0AAD9ILY0_PROWI</name>
<protein>
    <submittedName>
        <fullName evidence="2">Uncharacterized protein</fullName>
    </submittedName>
</protein>
<sequence>MDVEKKLTLSLDDLIAEQRKPERKKPAAKKAAPKSTRPAGKAGRPGAANGKQPAPKHVLLVKKNAPNVKGGVKKVQLQQNSRPARASPAQSAKGGAPLHRQAGPNRKVSVTFQNKGKRGPLNMRRDDEGDVPMLGGRAPLVAGTRPYTTGPLAFSSPDPRAAQPAFQQSLVGSRGLRRNAHGILVPV</sequence>
<keyword evidence="3" id="KW-1185">Reference proteome</keyword>
<proteinExistence type="predicted"/>
<evidence type="ECO:0000256" key="1">
    <source>
        <dbReference type="SAM" id="MobiDB-lite"/>
    </source>
</evidence>
<dbReference type="AlphaFoldDB" id="A0AAD9ILY0"/>
<feature type="compositionally biased region" description="Low complexity" evidence="1">
    <location>
        <begin position="33"/>
        <end position="51"/>
    </location>
</feature>
<dbReference type="EMBL" id="JASFZW010000002">
    <property type="protein sequence ID" value="KAK2080038.1"/>
    <property type="molecule type" value="Genomic_DNA"/>
</dbReference>
<organism evidence="2 3">
    <name type="scientific">Prototheca wickerhamii</name>
    <dbReference type="NCBI Taxonomy" id="3111"/>
    <lineage>
        <taxon>Eukaryota</taxon>
        <taxon>Viridiplantae</taxon>
        <taxon>Chlorophyta</taxon>
        <taxon>core chlorophytes</taxon>
        <taxon>Trebouxiophyceae</taxon>
        <taxon>Chlorellales</taxon>
        <taxon>Chlorellaceae</taxon>
        <taxon>Prototheca</taxon>
    </lineage>
</organism>
<reference evidence="2" key="1">
    <citation type="submission" date="2021-01" db="EMBL/GenBank/DDBJ databases">
        <authorList>
            <person name="Eckstrom K.M.E."/>
        </authorList>
    </citation>
    <scope>NUCLEOTIDE SEQUENCE</scope>
    <source>
        <strain evidence="2">UVCC 0001</strain>
    </source>
</reference>
<comment type="caution">
    <text evidence="2">The sequence shown here is derived from an EMBL/GenBank/DDBJ whole genome shotgun (WGS) entry which is preliminary data.</text>
</comment>
<feature type="region of interest" description="Disordered" evidence="1">
    <location>
        <begin position="1"/>
        <end position="161"/>
    </location>
</feature>
<gene>
    <name evidence="2" type="ORF">QBZ16_002434</name>
</gene>
<evidence type="ECO:0000313" key="2">
    <source>
        <dbReference type="EMBL" id="KAK2080038.1"/>
    </source>
</evidence>
<evidence type="ECO:0000313" key="3">
    <source>
        <dbReference type="Proteomes" id="UP001255856"/>
    </source>
</evidence>
<feature type="compositionally biased region" description="Basic residues" evidence="1">
    <location>
        <begin position="21"/>
        <end position="32"/>
    </location>
</feature>